<evidence type="ECO:0000259" key="13">
    <source>
        <dbReference type="Pfam" id="PF07715"/>
    </source>
</evidence>
<evidence type="ECO:0000256" key="1">
    <source>
        <dbReference type="ARBA" id="ARBA00004571"/>
    </source>
</evidence>
<evidence type="ECO:0000313" key="14">
    <source>
        <dbReference type="EMBL" id="MFD1784679.1"/>
    </source>
</evidence>
<name>A0ABW4N3D9_9CAUL</name>
<dbReference type="InterPro" id="IPR037066">
    <property type="entry name" value="Plug_dom_sf"/>
</dbReference>
<evidence type="ECO:0000256" key="7">
    <source>
        <dbReference type="ARBA" id="ARBA00023136"/>
    </source>
</evidence>
<evidence type="ECO:0000256" key="2">
    <source>
        <dbReference type="ARBA" id="ARBA00022448"/>
    </source>
</evidence>
<keyword evidence="5" id="KW-0732">Signal</keyword>
<sequence>MFAAASAGALSAGAARADDAALSELVVIGERGVAETPGAATVLSPAEYERSQPLTINDVLRRVPGIFPRSEEGLGLRPNIGFRGLNPTRSSEVLLLEDGVPLTYAPYGDNASYYHPPIERFSGVEVLKGSGQIVFGPHTVGGVVNYLTPRPPAEAQGRLIVRAGERDTQEVVLQAGDTFGPLGLFGGFAARHSAGVRANHDLNYADLFLKAVYTLSPDQELTLKLTSYHEDSRVSYSGLTQAEFLADPRGNPFKNDSFELWRHGGALAHGWRISDRARLTTVAYAATFERDWWRQSSNSGQRPNDASDPACGGMANVDTTCGNEGRLRQYYMFGLESRLDLSWGGEAFAGQLTTGARVHAENQERFQFNGDRPNSRTPGTGVNAGVREQNVREARAVSAFVQNTFDFGALAVTPGLRFETIEFDRSNKLTGRRGSEDVSEWIPGLGVSWTVGPEWTLFGGVHRGFSPPRVEDVVTDAGGSVELDAERSVNWELGMRGAPAPGVRLELTAFRMEFENQIIPASLAGGVGATVTSAGETLHQGLEGAVSFSSKEALGTSIDWYADATFTWVETAEFRGRRFSSINNTRPVTGNRLPYAPEWVGRFAAGFDTGQIQAELEAVYTGEMFADDLNTITPSANGQQGLIADAWQWNLAAAWRIPNTPVKLMASVRNLADETFIVDRSRGILVNEPRMAQVGLQLDF</sequence>
<protein>
    <submittedName>
        <fullName evidence="14">TonB-dependent receptor family protein</fullName>
    </submittedName>
</protein>
<dbReference type="Proteomes" id="UP001597237">
    <property type="component" value="Unassembled WGS sequence"/>
</dbReference>
<comment type="subcellular location">
    <subcellularLocation>
        <location evidence="1 9">Cell outer membrane</location>
        <topology evidence="1 9">Multi-pass membrane protein</topology>
    </subcellularLocation>
</comment>
<keyword evidence="7 9" id="KW-0472">Membrane</keyword>
<reference evidence="15" key="1">
    <citation type="journal article" date="2019" name="Int. J. Syst. Evol. Microbiol.">
        <title>The Global Catalogue of Microorganisms (GCM) 10K type strain sequencing project: providing services to taxonomists for standard genome sequencing and annotation.</title>
        <authorList>
            <consortium name="The Broad Institute Genomics Platform"/>
            <consortium name="The Broad Institute Genome Sequencing Center for Infectious Disease"/>
            <person name="Wu L."/>
            <person name="Ma J."/>
        </authorList>
    </citation>
    <scope>NUCLEOTIDE SEQUENCE [LARGE SCALE GENOMIC DNA]</scope>
    <source>
        <strain evidence="15">DFY28</strain>
    </source>
</reference>
<comment type="caution">
    <text evidence="14">The sequence shown here is derived from an EMBL/GenBank/DDBJ whole genome shotgun (WGS) entry which is preliminary data.</text>
</comment>
<proteinExistence type="inferred from homology"/>
<dbReference type="EMBL" id="JBHUEY010000006">
    <property type="protein sequence ID" value="MFD1784679.1"/>
    <property type="molecule type" value="Genomic_DNA"/>
</dbReference>
<feature type="domain" description="TonB-dependent receptor-like beta-barrel" evidence="12">
    <location>
        <begin position="224"/>
        <end position="671"/>
    </location>
</feature>
<dbReference type="InterPro" id="IPR010917">
    <property type="entry name" value="TonB_rcpt_CS"/>
</dbReference>
<keyword evidence="6 11" id="KW-0798">TonB box</keyword>
<dbReference type="SUPFAM" id="SSF56935">
    <property type="entry name" value="Porins"/>
    <property type="match status" value="1"/>
</dbReference>
<keyword evidence="15" id="KW-1185">Reference proteome</keyword>
<dbReference type="InterPro" id="IPR012910">
    <property type="entry name" value="Plug_dom"/>
</dbReference>
<evidence type="ECO:0000256" key="11">
    <source>
        <dbReference type="RuleBase" id="RU003357"/>
    </source>
</evidence>
<dbReference type="Gene3D" id="2.170.130.10">
    <property type="entry name" value="TonB-dependent receptor, plug domain"/>
    <property type="match status" value="1"/>
</dbReference>
<dbReference type="PANTHER" id="PTHR30442:SF0">
    <property type="entry name" value="FE(3+) DICITRATE TRANSPORT PROTEIN FECA"/>
    <property type="match status" value="1"/>
</dbReference>
<dbReference type="Gene3D" id="2.40.170.20">
    <property type="entry name" value="TonB-dependent receptor, beta-barrel domain"/>
    <property type="match status" value="1"/>
</dbReference>
<evidence type="ECO:0000256" key="9">
    <source>
        <dbReference type="PROSITE-ProRule" id="PRU01360"/>
    </source>
</evidence>
<evidence type="ECO:0000256" key="10">
    <source>
        <dbReference type="PROSITE-ProRule" id="PRU10144"/>
    </source>
</evidence>
<dbReference type="Pfam" id="PF07715">
    <property type="entry name" value="Plug"/>
    <property type="match status" value="1"/>
</dbReference>
<dbReference type="InterPro" id="IPR000531">
    <property type="entry name" value="Beta-barrel_TonB"/>
</dbReference>
<accession>A0ABW4N3D9</accession>
<dbReference type="PROSITE" id="PS01156">
    <property type="entry name" value="TONB_DEPENDENT_REC_2"/>
    <property type="match status" value="1"/>
</dbReference>
<organism evidence="14 15">
    <name type="scientific">Phenylobacterium terrae</name>
    <dbReference type="NCBI Taxonomy" id="2665495"/>
    <lineage>
        <taxon>Bacteria</taxon>
        <taxon>Pseudomonadati</taxon>
        <taxon>Pseudomonadota</taxon>
        <taxon>Alphaproteobacteria</taxon>
        <taxon>Caulobacterales</taxon>
        <taxon>Caulobacteraceae</taxon>
        <taxon>Phenylobacterium</taxon>
    </lineage>
</organism>
<keyword evidence="3 9" id="KW-1134">Transmembrane beta strand</keyword>
<gene>
    <name evidence="14" type="ORF">ACFSC0_14845</name>
</gene>
<keyword evidence="4 9" id="KW-0812">Transmembrane</keyword>
<dbReference type="InterPro" id="IPR036942">
    <property type="entry name" value="Beta-barrel_TonB_sf"/>
</dbReference>
<evidence type="ECO:0000256" key="8">
    <source>
        <dbReference type="ARBA" id="ARBA00023237"/>
    </source>
</evidence>
<evidence type="ECO:0000313" key="15">
    <source>
        <dbReference type="Proteomes" id="UP001597237"/>
    </source>
</evidence>
<evidence type="ECO:0000256" key="6">
    <source>
        <dbReference type="ARBA" id="ARBA00023077"/>
    </source>
</evidence>
<comment type="similarity">
    <text evidence="9 11">Belongs to the TonB-dependent receptor family.</text>
</comment>
<evidence type="ECO:0000259" key="12">
    <source>
        <dbReference type="Pfam" id="PF00593"/>
    </source>
</evidence>
<evidence type="ECO:0000256" key="5">
    <source>
        <dbReference type="ARBA" id="ARBA00022729"/>
    </source>
</evidence>
<dbReference type="RefSeq" id="WP_377280818.1">
    <property type="nucleotide sequence ID" value="NZ_JBHRSI010000002.1"/>
</dbReference>
<keyword evidence="14" id="KW-0675">Receptor</keyword>
<dbReference type="CDD" id="cd01347">
    <property type="entry name" value="ligand_gated_channel"/>
    <property type="match status" value="1"/>
</dbReference>
<keyword evidence="2 9" id="KW-0813">Transport</keyword>
<dbReference type="PANTHER" id="PTHR30442">
    <property type="entry name" value="IRON III DICITRATE TRANSPORT PROTEIN FECA"/>
    <property type="match status" value="1"/>
</dbReference>
<dbReference type="Pfam" id="PF00593">
    <property type="entry name" value="TonB_dep_Rec_b-barrel"/>
    <property type="match status" value="1"/>
</dbReference>
<evidence type="ECO:0000256" key="4">
    <source>
        <dbReference type="ARBA" id="ARBA00022692"/>
    </source>
</evidence>
<dbReference type="InterPro" id="IPR039426">
    <property type="entry name" value="TonB-dep_rcpt-like"/>
</dbReference>
<keyword evidence="8 9" id="KW-0998">Cell outer membrane</keyword>
<evidence type="ECO:0000256" key="3">
    <source>
        <dbReference type="ARBA" id="ARBA00022452"/>
    </source>
</evidence>
<feature type="domain" description="TonB-dependent receptor plug" evidence="13">
    <location>
        <begin position="34"/>
        <end position="143"/>
    </location>
</feature>
<dbReference type="PROSITE" id="PS52016">
    <property type="entry name" value="TONB_DEPENDENT_REC_3"/>
    <property type="match status" value="1"/>
</dbReference>
<feature type="short sequence motif" description="TonB C-terminal box" evidence="10">
    <location>
        <begin position="683"/>
        <end position="700"/>
    </location>
</feature>